<reference evidence="8 9" key="1">
    <citation type="journal article" date="2013" name="Genome Announc.">
        <title>Genome Sequence of the Obligate Gammaproteobacterial Methanotroph Methylomicrobium album Strain BG8.</title>
        <authorList>
            <person name="Kits K.D."/>
            <person name="Kalyuzhnaya M.G."/>
            <person name="Klotz M.G."/>
            <person name="Jetten M.S."/>
            <person name="Op den Camp H.J."/>
            <person name="Vuilleumier S."/>
            <person name="Bringel F."/>
            <person name="Dispirito A.A."/>
            <person name="Murrell J.C."/>
            <person name="Bruce D."/>
            <person name="Cheng J.F."/>
            <person name="Copeland A."/>
            <person name="Goodwin L."/>
            <person name="Hauser L."/>
            <person name="Lajus A."/>
            <person name="Land M.L."/>
            <person name="Lapidus A."/>
            <person name="Lucas S."/>
            <person name="Medigue C."/>
            <person name="Pitluck S."/>
            <person name="Woyke T."/>
            <person name="Zeytun A."/>
            <person name="Stein L.Y."/>
        </authorList>
    </citation>
    <scope>NUCLEOTIDE SEQUENCE [LARGE SCALE GENOMIC DNA]</scope>
    <source>
        <strain evidence="8 9">BG8</strain>
    </source>
</reference>
<evidence type="ECO:0000256" key="4">
    <source>
        <dbReference type="ARBA" id="ARBA00022989"/>
    </source>
</evidence>
<feature type="domain" description="Copper resistance protein D" evidence="7">
    <location>
        <begin position="197"/>
        <end position="292"/>
    </location>
</feature>
<organism evidence="8 9">
    <name type="scientific">Methylomicrobium album BG8</name>
    <dbReference type="NCBI Taxonomy" id="686340"/>
    <lineage>
        <taxon>Bacteria</taxon>
        <taxon>Pseudomonadati</taxon>
        <taxon>Pseudomonadota</taxon>
        <taxon>Gammaproteobacteria</taxon>
        <taxon>Methylococcales</taxon>
        <taxon>Methylococcaceae</taxon>
        <taxon>Methylomicrobium</taxon>
    </lineage>
</organism>
<dbReference type="GO" id="GO:0046688">
    <property type="term" value="P:response to copper ion"/>
    <property type="evidence" value="ECO:0007669"/>
    <property type="project" value="UniProtKB-UniRule"/>
</dbReference>
<keyword evidence="3 6" id="KW-0812">Transmembrane</keyword>
<evidence type="ECO:0000313" key="8">
    <source>
        <dbReference type="EMBL" id="EIC28086.1"/>
    </source>
</evidence>
<proteinExistence type="inferred from homology"/>
<dbReference type="eggNOG" id="COG1276">
    <property type="taxonomic scope" value="Bacteria"/>
</dbReference>
<keyword evidence="6" id="KW-0186">Copper</keyword>
<protein>
    <recommendedName>
        <fullName evidence="6">Copper resistance protein D</fullName>
    </recommendedName>
</protein>
<feature type="transmembrane region" description="Helical" evidence="6">
    <location>
        <begin position="201"/>
        <end position="223"/>
    </location>
</feature>
<dbReference type="InterPro" id="IPR032694">
    <property type="entry name" value="CopC/D"/>
</dbReference>
<comment type="function">
    <text evidence="6">Involved in copper resistance.</text>
</comment>
<feature type="transmembrane region" description="Helical" evidence="6">
    <location>
        <begin position="356"/>
        <end position="376"/>
    </location>
</feature>
<feature type="transmembrane region" description="Helical" evidence="6">
    <location>
        <begin position="452"/>
        <end position="475"/>
    </location>
</feature>
<dbReference type="HOGENOM" id="CLU_516584_0_0_6"/>
<dbReference type="PANTHER" id="PTHR34820">
    <property type="entry name" value="INNER MEMBRANE PROTEIN YEBZ"/>
    <property type="match status" value="1"/>
</dbReference>
<feature type="transmembrane region" description="Helical" evidence="6">
    <location>
        <begin position="13"/>
        <end position="33"/>
    </location>
</feature>
<keyword evidence="9" id="KW-1185">Reference proteome</keyword>
<feature type="transmembrane region" description="Helical" evidence="6">
    <location>
        <begin position="54"/>
        <end position="79"/>
    </location>
</feature>
<keyword evidence="4 6" id="KW-1133">Transmembrane helix</keyword>
<dbReference type="EMBL" id="CM001475">
    <property type="protein sequence ID" value="EIC28086.1"/>
    <property type="molecule type" value="Genomic_DNA"/>
</dbReference>
<feature type="transmembrane region" description="Helical" evidence="6">
    <location>
        <begin position="235"/>
        <end position="255"/>
    </location>
</feature>
<name>H8GL87_METAL</name>
<keyword evidence="5 6" id="KW-0472">Membrane</keyword>
<dbReference type="InterPro" id="IPR008457">
    <property type="entry name" value="Cu-R_CopD_dom"/>
</dbReference>
<feature type="transmembrane region" description="Helical" evidence="6">
    <location>
        <begin position="481"/>
        <end position="498"/>
    </location>
</feature>
<dbReference type="GO" id="GO:0006825">
    <property type="term" value="P:copper ion transport"/>
    <property type="evidence" value="ECO:0007669"/>
    <property type="project" value="InterPro"/>
</dbReference>
<evidence type="ECO:0000256" key="2">
    <source>
        <dbReference type="ARBA" id="ARBA00022475"/>
    </source>
</evidence>
<comment type="subcellular location">
    <subcellularLocation>
        <location evidence="6">Cell inner membrane</location>
        <topology evidence="6">Multi-pass membrane protein</topology>
    </subcellularLocation>
    <subcellularLocation>
        <location evidence="1">Cell membrane</location>
        <topology evidence="1">Multi-pass membrane protein</topology>
    </subcellularLocation>
</comment>
<dbReference type="GO" id="GO:0005886">
    <property type="term" value="C:plasma membrane"/>
    <property type="evidence" value="ECO:0007669"/>
    <property type="project" value="UniProtKB-SubCell"/>
</dbReference>
<gene>
    <name evidence="8" type="ORF">Metal_0222</name>
</gene>
<keyword evidence="6" id="KW-0997">Cell inner membrane</keyword>
<dbReference type="STRING" id="686340.Metal_0222"/>
<keyword evidence="2 6" id="KW-1003">Cell membrane</keyword>
<dbReference type="AlphaFoldDB" id="H8GL87"/>
<feature type="transmembrane region" description="Helical" evidence="6">
    <location>
        <begin position="518"/>
        <end position="537"/>
    </location>
</feature>
<evidence type="ECO:0000256" key="3">
    <source>
        <dbReference type="ARBA" id="ARBA00022692"/>
    </source>
</evidence>
<feature type="transmembrane region" description="Helical" evidence="6">
    <location>
        <begin position="154"/>
        <end position="180"/>
    </location>
</feature>
<comment type="caution">
    <text evidence="6">Lacks conserved residue(s) required for the propagation of feature annotation.</text>
</comment>
<feature type="transmembrane region" description="Helical" evidence="6">
    <location>
        <begin position="99"/>
        <end position="117"/>
    </location>
</feature>
<dbReference type="Pfam" id="PF05425">
    <property type="entry name" value="CopD"/>
    <property type="match status" value="1"/>
</dbReference>
<evidence type="ECO:0000256" key="6">
    <source>
        <dbReference type="RuleBase" id="RU369037"/>
    </source>
</evidence>
<evidence type="ECO:0000256" key="1">
    <source>
        <dbReference type="ARBA" id="ARBA00004651"/>
    </source>
</evidence>
<evidence type="ECO:0000259" key="7">
    <source>
        <dbReference type="Pfam" id="PF05425"/>
    </source>
</evidence>
<feature type="transmembrane region" description="Helical" evidence="6">
    <location>
        <begin position="382"/>
        <end position="399"/>
    </location>
</feature>
<evidence type="ECO:0000256" key="5">
    <source>
        <dbReference type="ARBA" id="ARBA00023136"/>
    </source>
</evidence>
<accession>H8GL87</accession>
<dbReference type="RefSeq" id="WP_005368779.1">
    <property type="nucleotide sequence ID" value="NZ_CM001475.1"/>
</dbReference>
<sequence>MYLQGVADFLDDILGGFALIGFSAIVGGLLWHLTVLDTASDTPSAIPMRRRNAWGIGAGAVLLAAATGLELIVKAAILASALGEFPFAAYAGSIQFKAGALRCLLALALAGTAYRLFRFPQNAVARKLAAILAVALIIGGAWRAHAVARFENRALLMAITAVHQAAAGVWVGGVLQLLLLRELGRRDAAARAFWPLALARFARLGIPAVLVLTSTGLVLAWHYVGNLKGMAGTGYGSLVAVKIALLGCALGFALLNYRAARQPASGDIERKTPYYIETESLVLVTVLFIATGLASQPPAADIPEATANLSEVAAMFMPRLPRLTSPSHAEFLAGEAGRTAVVDQIPSRAAAAWSDYNHNVCGLFIALMAIAALVSYHSRFRWARFWPLGFAGIGLFLFFRNDPQAWPLGPMGFWESTLGDGEIMQHRITTLSTFAMGALELRVRRGKGGARLPYVFPALMALGAIVLFVHGHAGFELKSEYLIRSTHTAIGFLAIVMAGGRWLELRLMQAGHRTEGRFAGIAGCLAMLAVAVILLFYREPLY</sequence>
<dbReference type="Proteomes" id="UP000005090">
    <property type="component" value="Chromosome"/>
</dbReference>
<dbReference type="PANTHER" id="PTHR34820:SF4">
    <property type="entry name" value="INNER MEMBRANE PROTEIN YEBZ"/>
    <property type="match status" value="1"/>
</dbReference>
<evidence type="ECO:0000313" key="9">
    <source>
        <dbReference type="Proteomes" id="UP000005090"/>
    </source>
</evidence>
<feature type="transmembrane region" description="Helical" evidence="6">
    <location>
        <begin position="129"/>
        <end position="148"/>
    </location>
</feature>
<comment type="similarity">
    <text evidence="6">Belongs to the CopD family.</text>
</comment>